<evidence type="ECO:0000259" key="4">
    <source>
        <dbReference type="SMART" id="SM00849"/>
    </source>
</evidence>
<organism evidence="5 6">
    <name type="scientific">Paenibacillus selenitireducens</name>
    <dbReference type="NCBI Taxonomy" id="1324314"/>
    <lineage>
        <taxon>Bacteria</taxon>
        <taxon>Bacillati</taxon>
        <taxon>Bacillota</taxon>
        <taxon>Bacilli</taxon>
        <taxon>Bacillales</taxon>
        <taxon>Paenibacillaceae</taxon>
        <taxon>Paenibacillus</taxon>
    </lineage>
</organism>
<dbReference type="EMBL" id="MSZX01000006">
    <property type="protein sequence ID" value="OPA76890.1"/>
    <property type="molecule type" value="Genomic_DNA"/>
</dbReference>
<dbReference type="OrthoDB" id="1491389at2"/>
<evidence type="ECO:0000256" key="1">
    <source>
        <dbReference type="ARBA" id="ARBA00034221"/>
    </source>
</evidence>
<name>A0A1T2XAN0_9BACL</name>
<dbReference type="RefSeq" id="WP_078499953.1">
    <property type="nucleotide sequence ID" value="NZ_MSZX01000006.1"/>
</dbReference>
<feature type="domain" description="Metallo-beta-lactamase" evidence="4">
    <location>
        <begin position="18"/>
        <end position="205"/>
    </location>
</feature>
<dbReference type="Gene3D" id="3.60.15.10">
    <property type="entry name" value="Ribonuclease Z/Hydroxyacylglutathione hydrolase-like"/>
    <property type="match status" value="1"/>
</dbReference>
<proteinExistence type="predicted"/>
<dbReference type="GO" id="GO:0016787">
    <property type="term" value="F:hydrolase activity"/>
    <property type="evidence" value="ECO:0007669"/>
    <property type="project" value="UniProtKB-KW"/>
</dbReference>
<sequence length="272" mass="31480">MISFQNSRITVFQSALYHTTSSVITLHDCTIVVDPTWLPHEVREIREYVDQLGKGWPVYLLFTHSDWDHILGYGAFPEAKVIASEGFQQHPERADIVEQIRAFDDRYYLKRDYEITYPEADIVIDQDGQQLQLGQTTVTFYLAPGHTADGIVTVIEPEGILLAGDYVSDIEFPYVYWNSMDYEKTMQKLEQVLSDHDIQVLVPGHGNVTTDPLEMQTRIEQSVRYLRTVRQYVTEGNQEGLDAMLNHVPFPRGMKSYHEHNQQLIRKEIEQS</sequence>
<dbReference type="Pfam" id="PF00753">
    <property type="entry name" value="Lactamase_B"/>
    <property type="match status" value="1"/>
</dbReference>
<evidence type="ECO:0000256" key="2">
    <source>
        <dbReference type="ARBA" id="ARBA00034301"/>
    </source>
</evidence>
<comment type="catalytic activity">
    <reaction evidence="1">
        <text>3',5'-cyclic CMP + H2O = CMP + H(+)</text>
        <dbReference type="Rhea" id="RHEA:72675"/>
        <dbReference type="ChEBI" id="CHEBI:15377"/>
        <dbReference type="ChEBI" id="CHEBI:15378"/>
        <dbReference type="ChEBI" id="CHEBI:58003"/>
        <dbReference type="ChEBI" id="CHEBI:60377"/>
    </reaction>
    <physiologicalReaction direction="left-to-right" evidence="1">
        <dbReference type="Rhea" id="RHEA:72676"/>
    </physiologicalReaction>
</comment>
<keyword evidence="5" id="KW-0378">Hydrolase</keyword>
<evidence type="ECO:0000313" key="6">
    <source>
        <dbReference type="Proteomes" id="UP000190188"/>
    </source>
</evidence>
<dbReference type="PANTHER" id="PTHR42951">
    <property type="entry name" value="METALLO-BETA-LACTAMASE DOMAIN-CONTAINING"/>
    <property type="match status" value="1"/>
</dbReference>
<keyword evidence="6" id="KW-1185">Reference proteome</keyword>
<dbReference type="AlphaFoldDB" id="A0A1T2XAN0"/>
<dbReference type="Proteomes" id="UP000190188">
    <property type="component" value="Unassembled WGS sequence"/>
</dbReference>
<evidence type="ECO:0000256" key="3">
    <source>
        <dbReference type="ARBA" id="ARBA00048505"/>
    </source>
</evidence>
<gene>
    <name evidence="5" type="ORF">BVG16_17220</name>
</gene>
<accession>A0A1T2XAN0</accession>
<protein>
    <submittedName>
        <fullName evidence="5">Hydrolase glyoxylase</fullName>
    </submittedName>
</protein>
<evidence type="ECO:0000313" key="5">
    <source>
        <dbReference type="EMBL" id="OPA76890.1"/>
    </source>
</evidence>
<dbReference type="InterPro" id="IPR001279">
    <property type="entry name" value="Metallo-B-lactamas"/>
</dbReference>
<reference evidence="5 6" key="1">
    <citation type="submission" date="2017-01" db="EMBL/GenBank/DDBJ databases">
        <title>Genome analysis of Paenibacillus selenitrireducens ES3-24.</title>
        <authorList>
            <person name="Xu D."/>
            <person name="Yao R."/>
            <person name="Zheng S."/>
        </authorList>
    </citation>
    <scope>NUCLEOTIDE SEQUENCE [LARGE SCALE GENOMIC DNA]</scope>
    <source>
        <strain evidence="5 6">ES3-24</strain>
    </source>
</reference>
<dbReference type="PANTHER" id="PTHR42951:SF4">
    <property type="entry name" value="ACYL-COENZYME A THIOESTERASE MBLAC2"/>
    <property type="match status" value="1"/>
</dbReference>
<dbReference type="InterPro" id="IPR050855">
    <property type="entry name" value="NDM-1-like"/>
</dbReference>
<comment type="function">
    <text evidence="2">Counteracts the endogenous Pycsar antiviral defense system. Phosphodiesterase that enables metal-dependent hydrolysis of host cyclic nucleotide Pycsar defense signals such as cCMP and cUMP.</text>
</comment>
<comment type="caution">
    <text evidence="5">The sequence shown here is derived from an EMBL/GenBank/DDBJ whole genome shotgun (WGS) entry which is preliminary data.</text>
</comment>
<dbReference type="STRING" id="1324314.BVG16_17220"/>
<comment type="catalytic activity">
    <reaction evidence="3">
        <text>3',5'-cyclic UMP + H2O = UMP + H(+)</text>
        <dbReference type="Rhea" id="RHEA:70575"/>
        <dbReference type="ChEBI" id="CHEBI:15377"/>
        <dbReference type="ChEBI" id="CHEBI:15378"/>
        <dbReference type="ChEBI" id="CHEBI:57865"/>
        <dbReference type="ChEBI" id="CHEBI:184387"/>
    </reaction>
    <physiologicalReaction direction="left-to-right" evidence="3">
        <dbReference type="Rhea" id="RHEA:70576"/>
    </physiologicalReaction>
</comment>
<dbReference type="SUPFAM" id="SSF56281">
    <property type="entry name" value="Metallo-hydrolase/oxidoreductase"/>
    <property type="match status" value="1"/>
</dbReference>
<dbReference type="InterPro" id="IPR036866">
    <property type="entry name" value="RibonucZ/Hydroxyglut_hydro"/>
</dbReference>
<dbReference type="SMART" id="SM00849">
    <property type="entry name" value="Lactamase_B"/>
    <property type="match status" value="1"/>
</dbReference>